<feature type="binding site" evidence="7">
    <location>
        <position position="186"/>
    </location>
    <ligand>
        <name>substrate</name>
    </ligand>
</feature>
<dbReference type="Proteomes" id="UP000199376">
    <property type="component" value="Unassembled WGS sequence"/>
</dbReference>
<dbReference type="AlphaFoldDB" id="A0A1I1GNK4"/>
<keyword evidence="3" id="KW-0378">Hydrolase</keyword>
<gene>
    <name evidence="9" type="ORF">SAMN05660453_1132</name>
</gene>
<dbReference type="SFLD" id="SFLDG01139">
    <property type="entry name" value="C2.A:_Pyridoxal_Phosphate_Phos"/>
    <property type="match status" value="1"/>
</dbReference>
<evidence type="ECO:0000313" key="9">
    <source>
        <dbReference type="EMBL" id="SFC13329.1"/>
    </source>
</evidence>
<evidence type="ECO:0000256" key="5">
    <source>
        <dbReference type="PIRNR" id="PIRNR000915"/>
    </source>
</evidence>
<evidence type="ECO:0000313" key="10">
    <source>
        <dbReference type="Proteomes" id="UP000199376"/>
    </source>
</evidence>
<name>A0A1I1GNK4_9LACO</name>
<dbReference type="InterPro" id="IPR006354">
    <property type="entry name" value="HAD-SF_hydro_IIA_hyp1"/>
</dbReference>
<comment type="cofactor">
    <cofactor evidence="8">
        <name>Mg(2+)</name>
        <dbReference type="ChEBI" id="CHEBI:18420"/>
    </cofactor>
    <text evidence="8">Divalent metal ions. Mg(2+) is the most effective.</text>
</comment>
<dbReference type="SFLD" id="SFLDS00003">
    <property type="entry name" value="Haloacid_Dehalogenase"/>
    <property type="match status" value="1"/>
</dbReference>
<organism evidence="9 10">
    <name type="scientific">Fructobacillus durionis</name>
    <dbReference type="NCBI Taxonomy" id="283737"/>
    <lineage>
        <taxon>Bacteria</taxon>
        <taxon>Bacillati</taxon>
        <taxon>Bacillota</taxon>
        <taxon>Bacilli</taxon>
        <taxon>Lactobacillales</taxon>
        <taxon>Lactobacillaceae</taxon>
        <taxon>Fructobacillus</taxon>
    </lineage>
</organism>
<keyword evidence="2 5" id="KW-0479">Metal-binding</keyword>
<dbReference type="PIRSF" id="PIRSF000915">
    <property type="entry name" value="PGP-type_phosphatase"/>
    <property type="match status" value="1"/>
</dbReference>
<evidence type="ECO:0000256" key="1">
    <source>
        <dbReference type="ARBA" id="ARBA00006696"/>
    </source>
</evidence>
<dbReference type="Pfam" id="PF13344">
    <property type="entry name" value="Hydrolase_6"/>
    <property type="match status" value="1"/>
</dbReference>
<proteinExistence type="inferred from homology"/>
<dbReference type="PANTHER" id="PTHR19288">
    <property type="entry name" value="4-NITROPHENYLPHOSPHATASE-RELATED"/>
    <property type="match status" value="1"/>
</dbReference>
<evidence type="ECO:0000256" key="4">
    <source>
        <dbReference type="ARBA" id="ARBA00022842"/>
    </source>
</evidence>
<dbReference type="NCBIfam" id="TIGR01460">
    <property type="entry name" value="HAD-SF-IIA"/>
    <property type="match status" value="1"/>
</dbReference>
<dbReference type="RefSeq" id="WP_091502869.1">
    <property type="nucleotide sequence ID" value="NZ_FOLI01000006.1"/>
</dbReference>
<reference evidence="9 10" key="1">
    <citation type="submission" date="2016-10" db="EMBL/GenBank/DDBJ databases">
        <authorList>
            <person name="de Groot N.N."/>
        </authorList>
    </citation>
    <scope>NUCLEOTIDE SEQUENCE [LARGE SCALE GENOMIC DNA]</scope>
    <source>
        <strain evidence="9 10">DSM 19113</strain>
    </source>
</reference>
<evidence type="ECO:0000256" key="7">
    <source>
        <dbReference type="PIRSR" id="PIRSR000915-2"/>
    </source>
</evidence>
<feature type="binding site" evidence="8">
    <location>
        <position position="10"/>
    </location>
    <ligand>
        <name>Mg(2+)</name>
        <dbReference type="ChEBI" id="CHEBI:18420"/>
    </ligand>
</feature>
<keyword evidence="4 5" id="KW-0460">Magnesium</keyword>
<dbReference type="STRING" id="283737.SAMN05660453_1132"/>
<accession>A0A1I1GNK4</accession>
<feature type="active site" description="Proton donor" evidence="6">
    <location>
        <position position="12"/>
    </location>
</feature>
<dbReference type="FunFam" id="3.40.50.1000:FF:000053">
    <property type="entry name" value="TIGR01457 family HAD hydrolase"/>
    <property type="match status" value="1"/>
</dbReference>
<evidence type="ECO:0000256" key="3">
    <source>
        <dbReference type="ARBA" id="ARBA00022801"/>
    </source>
</evidence>
<dbReference type="EMBL" id="FOLI01000006">
    <property type="protein sequence ID" value="SFC13329.1"/>
    <property type="molecule type" value="Genomic_DNA"/>
</dbReference>
<dbReference type="GO" id="GO:0016791">
    <property type="term" value="F:phosphatase activity"/>
    <property type="evidence" value="ECO:0007669"/>
    <property type="project" value="TreeGrafter"/>
</dbReference>
<keyword evidence="10" id="KW-1185">Reference proteome</keyword>
<evidence type="ECO:0000256" key="6">
    <source>
        <dbReference type="PIRSR" id="PIRSR000915-1"/>
    </source>
</evidence>
<dbReference type="InterPro" id="IPR006357">
    <property type="entry name" value="HAD-SF_hydro_IIA"/>
</dbReference>
<dbReference type="Gene3D" id="3.40.50.1000">
    <property type="entry name" value="HAD superfamily/HAD-like"/>
    <property type="match status" value="2"/>
</dbReference>
<feature type="binding site" evidence="8">
    <location>
        <position position="12"/>
    </location>
    <ligand>
        <name>Mg(2+)</name>
        <dbReference type="ChEBI" id="CHEBI:18420"/>
    </ligand>
</feature>
<dbReference type="GO" id="GO:0046872">
    <property type="term" value="F:metal ion binding"/>
    <property type="evidence" value="ECO:0007669"/>
    <property type="project" value="UniProtKB-KW"/>
</dbReference>
<comment type="function">
    <text evidence="5">Catalyzes the dephosphorylation of 2-6 carbon acid sugars in vitro.</text>
</comment>
<dbReference type="GO" id="GO:0005737">
    <property type="term" value="C:cytoplasm"/>
    <property type="evidence" value="ECO:0007669"/>
    <property type="project" value="TreeGrafter"/>
</dbReference>
<dbReference type="SUPFAM" id="SSF56784">
    <property type="entry name" value="HAD-like"/>
    <property type="match status" value="1"/>
</dbReference>
<evidence type="ECO:0000256" key="2">
    <source>
        <dbReference type="ARBA" id="ARBA00022723"/>
    </source>
</evidence>
<evidence type="ECO:0000256" key="8">
    <source>
        <dbReference type="PIRSR" id="PIRSR000915-3"/>
    </source>
</evidence>
<comment type="similarity">
    <text evidence="1 5">Belongs to the HAD-like hydrolase superfamily. NagD family.</text>
</comment>
<protein>
    <recommendedName>
        <fullName evidence="5">Acid sugar phosphatase</fullName>
        <ecNumber evidence="5">3.1.3.-</ecNumber>
    </recommendedName>
</protein>
<dbReference type="PANTHER" id="PTHR19288:SF46">
    <property type="entry name" value="HALOACID DEHALOGENASE-LIKE HYDROLASE DOMAIN-CONTAINING PROTEIN 2"/>
    <property type="match status" value="1"/>
</dbReference>
<feature type="binding site" evidence="8">
    <location>
        <position position="210"/>
    </location>
    <ligand>
        <name>Mg(2+)</name>
        <dbReference type="ChEBI" id="CHEBI:18420"/>
    </ligand>
</feature>
<dbReference type="InterPro" id="IPR023214">
    <property type="entry name" value="HAD_sf"/>
</dbReference>
<dbReference type="OrthoDB" id="9810449at2"/>
<sequence>MAQYDAYLIDLDGTIYHGKNPIPEAKRFIDRLKDAKVPYLFVTNNSTKTAAAFADDLTKLHNIETTPEQVYTSAMATADYVANDDAVKGVKTIYLIGEAGLKEAFNRPEFKLVDDAHADYVVMGLDREFNYQKLMTATFAIQKGAKFIATNADTNLPSEKGMLPGAGSLVAALQTASGVQPTIIAKPEAPIMQGALKRLDNPEKPIMVGDNYQTDILAGIQNGLSTLLVYTGVSTKKQVAEKDVQPTHEIDNFDQWEVK</sequence>
<dbReference type="Pfam" id="PF13242">
    <property type="entry name" value="Hydrolase_like"/>
    <property type="match status" value="1"/>
</dbReference>
<dbReference type="CDD" id="cd07530">
    <property type="entry name" value="HAD_Pase_UmpH-like"/>
    <property type="match status" value="1"/>
</dbReference>
<feature type="active site" description="Nucleophile" evidence="6">
    <location>
        <position position="10"/>
    </location>
</feature>
<dbReference type="EC" id="3.1.3.-" evidence="5"/>
<dbReference type="NCBIfam" id="TIGR01457">
    <property type="entry name" value="HAD-SF-IIA-hyp2"/>
    <property type="match status" value="1"/>
</dbReference>
<dbReference type="InterPro" id="IPR036412">
    <property type="entry name" value="HAD-like_sf"/>
</dbReference>